<dbReference type="SUPFAM" id="SSF51445">
    <property type="entry name" value="(Trans)glycosidases"/>
    <property type="match status" value="1"/>
</dbReference>
<evidence type="ECO:0000256" key="1">
    <source>
        <dbReference type="ARBA" id="ARBA00000382"/>
    </source>
</evidence>
<accession>A0A3P6C5U4</accession>
<dbReference type="InterPro" id="IPR000490">
    <property type="entry name" value="Glyco_hydro_17"/>
</dbReference>
<dbReference type="InterPro" id="IPR044965">
    <property type="entry name" value="Glyco_hydro_17_plant"/>
</dbReference>
<evidence type="ECO:0000256" key="4">
    <source>
        <dbReference type="ARBA" id="ARBA00022801"/>
    </source>
</evidence>
<dbReference type="Pfam" id="PF00332">
    <property type="entry name" value="Glyco_hydro_17"/>
    <property type="match status" value="1"/>
</dbReference>
<dbReference type="AlphaFoldDB" id="A0A3P6C5U4"/>
<proteinExistence type="inferred from homology"/>
<sequence>MRLYDPDHEVLAALQGSNIELILDVPNSYLARIYYFQSQADTWVSNYVRNYTKGVKFRYISVGNEVQPLEQNAIFLLSAMQKIERAVSNLGIKVSTTIDLERIVHTGVLELYRASDSFLGKQEISSAREYRHLLQLR</sequence>
<dbReference type="PANTHER" id="PTHR32227">
    <property type="entry name" value="GLUCAN ENDO-1,3-BETA-GLUCOSIDASE BG1-RELATED-RELATED"/>
    <property type="match status" value="1"/>
</dbReference>
<reference evidence="7" key="1">
    <citation type="submission" date="2018-11" db="EMBL/GenBank/DDBJ databases">
        <authorList>
            <consortium name="Genoscope - CEA"/>
            <person name="William W."/>
        </authorList>
    </citation>
    <scope>NUCLEOTIDE SEQUENCE</scope>
</reference>
<keyword evidence="5" id="KW-0326">Glycosidase</keyword>
<dbReference type="EC" id="3.2.1.39" evidence="3"/>
<keyword evidence="4" id="KW-0378">Hydrolase</keyword>
<comment type="catalytic activity">
    <reaction evidence="1">
        <text>Hydrolysis of (1-&gt;3)-beta-D-glucosidic linkages in (1-&gt;3)-beta-D-glucans.</text>
        <dbReference type="EC" id="3.2.1.39"/>
    </reaction>
</comment>
<gene>
    <name evidence="7" type="ORF">BRAA04T16051Z</name>
</gene>
<evidence type="ECO:0000256" key="5">
    <source>
        <dbReference type="ARBA" id="ARBA00023295"/>
    </source>
</evidence>
<name>A0A3P6C5U4_BRACM</name>
<evidence type="ECO:0000256" key="2">
    <source>
        <dbReference type="ARBA" id="ARBA00008773"/>
    </source>
</evidence>
<evidence type="ECO:0000313" key="7">
    <source>
        <dbReference type="EMBL" id="VDD10616.1"/>
    </source>
</evidence>
<evidence type="ECO:0000256" key="6">
    <source>
        <dbReference type="RuleBase" id="RU004335"/>
    </source>
</evidence>
<dbReference type="GO" id="GO:0005975">
    <property type="term" value="P:carbohydrate metabolic process"/>
    <property type="evidence" value="ECO:0007669"/>
    <property type="project" value="InterPro"/>
</dbReference>
<comment type="similarity">
    <text evidence="2 6">Belongs to the glycosyl hydrolase 17 family.</text>
</comment>
<organism evidence="7">
    <name type="scientific">Brassica campestris</name>
    <name type="common">Field mustard</name>
    <dbReference type="NCBI Taxonomy" id="3711"/>
    <lineage>
        <taxon>Eukaryota</taxon>
        <taxon>Viridiplantae</taxon>
        <taxon>Streptophyta</taxon>
        <taxon>Embryophyta</taxon>
        <taxon>Tracheophyta</taxon>
        <taxon>Spermatophyta</taxon>
        <taxon>Magnoliopsida</taxon>
        <taxon>eudicotyledons</taxon>
        <taxon>Gunneridae</taxon>
        <taxon>Pentapetalae</taxon>
        <taxon>rosids</taxon>
        <taxon>malvids</taxon>
        <taxon>Brassicales</taxon>
        <taxon>Brassicaceae</taxon>
        <taxon>Brassiceae</taxon>
        <taxon>Brassica</taxon>
    </lineage>
</organism>
<dbReference type="InterPro" id="IPR017853">
    <property type="entry name" value="GH"/>
</dbReference>
<evidence type="ECO:0000256" key="3">
    <source>
        <dbReference type="ARBA" id="ARBA00012780"/>
    </source>
</evidence>
<protein>
    <recommendedName>
        <fullName evidence="3">glucan endo-1,3-beta-D-glucosidase</fullName>
        <ecNumber evidence="3">3.2.1.39</ecNumber>
    </recommendedName>
</protein>
<dbReference type="Gene3D" id="3.20.20.80">
    <property type="entry name" value="Glycosidases"/>
    <property type="match status" value="1"/>
</dbReference>
<dbReference type="EMBL" id="LR031576">
    <property type="protein sequence ID" value="VDD10616.1"/>
    <property type="molecule type" value="Genomic_DNA"/>
</dbReference>
<dbReference type="GO" id="GO:0042973">
    <property type="term" value="F:glucan endo-1,3-beta-D-glucosidase activity"/>
    <property type="evidence" value="ECO:0007669"/>
    <property type="project" value="UniProtKB-EC"/>
</dbReference>